<evidence type="ECO:0000256" key="5">
    <source>
        <dbReference type="ARBA" id="ARBA00022763"/>
    </source>
</evidence>
<accession>A0AA38S252</accession>
<dbReference type="HAMAP" id="MF_00152">
    <property type="entry name" value="Nfo"/>
    <property type="match status" value="1"/>
</dbReference>
<evidence type="ECO:0000256" key="4">
    <source>
        <dbReference type="ARBA" id="ARBA00022723"/>
    </source>
</evidence>
<keyword evidence="8" id="KW-0234">DNA repair</keyword>
<keyword evidence="7" id="KW-0862">Zinc</keyword>
<comment type="similarity">
    <text evidence="2">Belongs to the AP endonuclease 2 family.</text>
</comment>
<dbReference type="InterPro" id="IPR018246">
    <property type="entry name" value="AP_endonuc_F2_Zn_BS"/>
</dbReference>
<reference evidence="11" key="1">
    <citation type="submission" date="2022-07" db="EMBL/GenBank/DDBJ databases">
        <title>Fungi with potential for degradation of polypropylene.</title>
        <authorList>
            <person name="Gostincar C."/>
        </authorList>
    </citation>
    <scope>NUCLEOTIDE SEQUENCE</scope>
    <source>
        <strain evidence="11">EXF-13308</strain>
    </source>
</reference>
<evidence type="ECO:0000256" key="1">
    <source>
        <dbReference type="ARBA" id="ARBA00001947"/>
    </source>
</evidence>
<dbReference type="GO" id="GO:0003906">
    <property type="term" value="F:DNA-(apurinic or apyrimidinic site) endonuclease activity"/>
    <property type="evidence" value="ECO:0007669"/>
    <property type="project" value="TreeGrafter"/>
</dbReference>
<dbReference type="NCBIfam" id="TIGR00587">
    <property type="entry name" value="nfo"/>
    <property type="match status" value="1"/>
</dbReference>
<feature type="compositionally biased region" description="Basic and acidic residues" evidence="9">
    <location>
        <begin position="425"/>
        <end position="447"/>
    </location>
</feature>
<dbReference type="PROSITE" id="PS00730">
    <property type="entry name" value="AP_NUCLEASE_F2_2"/>
    <property type="match status" value="1"/>
</dbReference>
<dbReference type="Pfam" id="PF01261">
    <property type="entry name" value="AP_endonuc_2"/>
    <property type="match status" value="1"/>
</dbReference>
<dbReference type="CDD" id="cd00019">
    <property type="entry name" value="AP2Ec"/>
    <property type="match status" value="1"/>
</dbReference>
<protein>
    <recommendedName>
        <fullName evidence="3">Apurinic-apyrimidinic endonuclease 1</fullName>
    </recommendedName>
</protein>
<evidence type="ECO:0000256" key="3">
    <source>
        <dbReference type="ARBA" id="ARBA00021759"/>
    </source>
</evidence>
<keyword evidence="6" id="KW-0378">Hydrolase</keyword>
<organism evidence="11 12">
    <name type="scientific">Pleurostoma richardsiae</name>
    <dbReference type="NCBI Taxonomy" id="41990"/>
    <lineage>
        <taxon>Eukaryota</taxon>
        <taxon>Fungi</taxon>
        <taxon>Dikarya</taxon>
        <taxon>Ascomycota</taxon>
        <taxon>Pezizomycotina</taxon>
        <taxon>Sordariomycetes</taxon>
        <taxon>Sordariomycetidae</taxon>
        <taxon>Calosphaeriales</taxon>
        <taxon>Pleurostomataceae</taxon>
        <taxon>Pleurostoma</taxon>
    </lineage>
</organism>
<evidence type="ECO:0000256" key="8">
    <source>
        <dbReference type="ARBA" id="ARBA00023204"/>
    </source>
</evidence>
<proteinExistence type="inferred from homology"/>
<dbReference type="GO" id="GO:0008081">
    <property type="term" value="F:phosphoric diester hydrolase activity"/>
    <property type="evidence" value="ECO:0007669"/>
    <property type="project" value="TreeGrafter"/>
</dbReference>
<keyword evidence="11" id="KW-0540">Nuclease</keyword>
<feature type="compositionally biased region" description="Basic residues" evidence="9">
    <location>
        <begin position="49"/>
        <end position="61"/>
    </location>
</feature>
<dbReference type="SMART" id="SM00518">
    <property type="entry name" value="AP2Ec"/>
    <property type="match status" value="1"/>
</dbReference>
<feature type="compositionally biased region" description="Basic residues" evidence="9">
    <location>
        <begin position="448"/>
        <end position="461"/>
    </location>
</feature>
<dbReference type="PANTHER" id="PTHR21445">
    <property type="entry name" value="ENDONUCLEASE IV ENDODEOXYRIBONUCLEASE IV"/>
    <property type="match status" value="1"/>
</dbReference>
<dbReference type="InterPro" id="IPR036237">
    <property type="entry name" value="Xyl_isomerase-like_sf"/>
</dbReference>
<dbReference type="InterPro" id="IPR013022">
    <property type="entry name" value="Xyl_isomerase-like_TIM-brl"/>
</dbReference>
<evidence type="ECO:0000313" key="11">
    <source>
        <dbReference type="EMBL" id="KAJ9157432.1"/>
    </source>
</evidence>
<keyword evidence="12" id="KW-1185">Reference proteome</keyword>
<evidence type="ECO:0000259" key="10">
    <source>
        <dbReference type="Pfam" id="PF01261"/>
    </source>
</evidence>
<dbReference type="FunFam" id="3.20.20.150:FF:000001">
    <property type="entry name" value="Probable endonuclease 4"/>
    <property type="match status" value="1"/>
</dbReference>
<dbReference type="GO" id="GO:0003677">
    <property type="term" value="F:DNA binding"/>
    <property type="evidence" value="ECO:0007669"/>
    <property type="project" value="InterPro"/>
</dbReference>
<dbReference type="AlphaFoldDB" id="A0AA38S252"/>
<evidence type="ECO:0000256" key="2">
    <source>
        <dbReference type="ARBA" id="ARBA00005340"/>
    </source>
</evidence>
<dbReference type="PROSITE" id="PS51432">
    <property type="entry name" value="AP_NUCLEASE_F2_4"/>
    <property type="match status" value="1"/>
</dbReference>
<gene>
    <name evidence="11" type="ORF">NKR23_g594</name>
</gene>
<dbReference type="GO" id="GO:0008270">
    <property type="term" value="F:zinc ion binding"/>
    <property type="evidence" value="ECO:0007669"/>
    <property type="project" value="InterPro"/>
</dbReference>
<sequence length="473" mass="51694">MPRQSPRKAKTAAAQPIVRATVVSAKKEEIKTNGTVVKVEEAVESKVSVIKKKKSAPKKRKAADADEQYACDSCDEKDVKEEAEADEKPAKKRRTKKIKDEDMSPLAARTAISALKKAVYIGAHVSGAGGVQNSIPNALYIGANAFAVFLKSQRKWAFQPLDSSTRDQFIQRAAQASYSPNLHVVPHGSYLVNLAQPDAAKAAQAYDSFVDDLRRCEELGIGLYNFHPGSTGGEPRAEALARIAAQLNRAHGETSTVVTLLENMCGSGNVIGSRFEELRDIIAMVQDKSRVGVCLDTCHAFGAGYDLRTPEAFEKTMEEFERVIGLKYLKALHLNDSKAPLDSHRDLHANIGTGFLGLRAFHNVVNYAPLQNLPMVLETPIERPGPDGKMVEDKQVWADEIKLLEGLVGADTESEAFRAREAELQARGEAERRKIQDQVDRKGEKNAKKAGKGGAKRKMKKKTVESDDESGSG</sequence>
<feature type="region of interest" description="Disordered" evidence="9">
    <location>
        <begin position="48"/>
        <end position="98"/>
    </location>
</feature>
<dbReference type="SUPFAM" id="SSF51658">
    <property type="entry name" value="Xylose isomerase-like"/>
    <property type="match status" value="1"/>
</dbReference>
<dbReference type="InterPro" id="IPR001719">
    <property type="entry name" value="AP_endonuc_2"/>
</dbReference>
<evidence type="ECO:0000313" key="12">
    <source>
        <dbReference type="Proteomes" id="UP001174694"/>
    </source>
</evidence>
<name>A0AA38S252_9PEZI</name>
<feature type="compositionally biased region" description="Basic and acidic residues" evidence="9">
    <location>
        <begin position="74"/>
        <end position="89"/>
    </location>
</feature>
<keyword evidence="4" id="KW-0479">Metal-binding</keyword>
<feature type="region of interest" description="Disordered" evidence="9">
    <location>
        <begin position="425"/>
        <end position="473"/>
    </location>
</feature>
<comment type="caution">
    <text evidence="11">The sequence shown here is derived from an EMBL/GenBank/DDBJ whole genome shotgun (WGS) entry which is preliminary data.</text>
</comment>
<keyword evidence="5" id="KW-0227">DNA damage</keyword>
<dbReference type="GO" id="GO:0005634">
    <property type="term" value="C:nucleus"/>
    <property type="evidence" value="ECO:0007669"/>
    <property type="project" value="TreeGrafter"/>
</dbReference>
<dbReference type="Gene3D" id="3.20.20.150">
    <property type="entry name" value="Divalent-metal-dependent TIM barrel enzymes"/>
    <property type="match status" value="1"/>
</dbReference>
<comment type="cofactor">
    <cofactor evidence="1">
        <name>Zn(2+)</name>
        <dbReference type="ChEBI" id="CHEBI:29105"/>
    </cofactor>
</comment>
<keyword evidence="11" id="KW-0255">Endonuclease</keyword>
<dbReference type="EMBL" id="JANBVO010000001">
    <property type="protein sequence ID" value="KAJ9157432.1"/>
    <property type="molecule type" value="Genomic_DNA"/>
</dbReference>
<dbReference type="GO" id="GO:0005739">
    <property type="term" value="C:mitochondrion"/>
    <property type="evidence" value="ECO:0007669"/>
    <property type="project" value="TreeGrafter"/>
</dbReference>
<dbReference type="PANTHER" id="PTHR21445:SF0">
    <property type="entry name" value="APURINIC-APYRIMIDINIC ENDONUCLEASE"/>
    <property type="match status" value="1"/>
</dbReference>
<evidence type="ECO:0000256" key="6">
    <source>
        <dbReference type="ARBA" id="ARBA00022801"/>
    </source>
</evidence>
<feature type="domain" description="Xylose isomerase-like TIM barrel" evidence="10">
    <location>
        <begin position="141"/>
        <end position="404"/>
    </location>
</feature>
<evidence type="ECO:0000256" key="9">
    <source>
        <dbReference type="SAM" id="MobiDB-lite"/>
    </source>
</evidence>
<dbReference type="GO" id="GO:0006284">
    <property type="term" value="P:base-excision repair"/>
    <property type="evidence" value="ECO:0007669"/>
    <property type="project" value="TreeGrafter"/>
</dbReference>
<evidence type="ECO:0000256" key="7">
    <source>
        <dbReference type="ARBA" id="ARBA00022833"/>
    </source>
</evidence>
<dbReference type="Proteomes" id="UP001174694">
    <property type="component" value="Unassembled WGS sequence"/>
</dbReference>